<name>A0A2G1MEU1_9RHOB</name>
<dbReference type="RefSeq" id="WP_099277673.1">
    <property type="nucleotide sequence ID" value="NZ_CANMUC010000010.1"/>
</dbReference>
<dbReference type="Proteomes" id="UP000221860">
    <property type="component" value="Unassembled WGS sequence"/>
</dbReference>
<evidence type="ECO:0000313" key="1">
    <source>
        <dbReference type="EMBL" id="PHP27255.1"/>
    </source>
</evidence>
<organism evidence="1 2">
    <name type="scientific">Limimaricola cinnabarinus</name>
    <dbReference type="NCBI Taxonomy" id="1125964"/>
    <lineage>
        <taxon>Bacteria</taxon>
        <taxon>Pseudomonadati</taxon>
        <taxon>Pseudomonadota</taxon>
        <taxon>Alphaproteobacteria</taxon>
        <taxon>Rhodobacterales</taxon>
        <taxon>Paracoccaceae</taxon>
        <taxon>Limimaricola</taxon>
    </lineage>
</organism>
<protein>
    <submittedName>
        <fullName evidence="1">Uncharacterized protein</fullName>
    </submittedName>
</protein>
<sequence length="71" mass="7458">MNALELTFANLEARMSQANGAAPARPAPAPVAETKGDITTRAARAILDAETEARTAKIAALRAARLQRKAD</sequence>
<keyword evidence="2" id="KW-1185">Reference proteome</keyword>
<comment type="caution">
    <text evidence="1">The sequence shown here is derived from an EMBL/GenBank/DDBJ whole genome shotgun (WGS) entry which is preliminary data.</text>
</comment>
<evidence type="ECO:0000313" key="2">
    <source>
        <dbReference type="Proteomes" id="UP000221860"/>
    </source>
</evidence>
<gene>
    <name evidence="1" type="ORF">CJ301_12160</name>
</gene>
<dbReference type="AlphaFoldDB" id="A0A2G1MEU1"/>
<accession>A0A2G1MEU1</accession>
<dbReference type="EMBL" id="NQWH01000017">
    <property type="protein sequence ID" value="PHP27255.1"/>
    <property type="molecule type" value="Genomic_DNA"/>
</dbReference>
<proteinExistence type="predicted"/>
<reference evidence="1 2" key="1">
    <citation type="submission" date="2017-08" db="EMBL/GenBank/DDBJ databases">
        <title>Draft Genome Sequence of Loktanella cinnabarina Strain XM1, Isolated from Coastal Surface Water.</title>
        <authorList>
            <person name="Ma R."/>
            <person name="Wang J."/>
            <person name="Wang Q."/>
            <person name="Ma Z."/>
            <person name="Li J."/>
            <person name="Chen L."/>
        </authorList>
    </citation>
    <scope>NUCLEOTIDE SEQUENCE [LARGE SCALE GENOMIC DNA]</scope>
    <source>
        <strain evidence="1 2">XM1</strain>
    </source>
</reference>